<dbReference type="AlphaFoldDB" id="A0A0K2GJ70"/>
<dbReference type="Pfam" id="PF07238">
    <property type="entry name" value="PilZ"/>
    <property type="match status" value="1"/>
</dbReference>
<dbReference type="EMBL" id="CP011801">
    <property type="protein sequence ID" value="ALA60687.1"/>
    <property type="molecule type" value="Genomic_DNA"/>
</dbReference>
<evidence type="ECO:0000313" key="3">
    <source>
        <dbReference type="Proteomes" id="UP000069205"/>
    </source>
</evidence>
<evidence type="ECO:0000313" key="2">
    <source>
        <dbReference type="EMBL" id="ALA60687.1"/>
    </source>
</evidence>
<dbReference type="RefSeq" id="WP_053381504.1">
    <property type="nucleotide sequence ID" value="NZ_CP011801.1"/>
</dbReference>
<protein>
    <recommendedName>
        <fullName evidence="1">PilZ domain-containing protein</fullName>
    </recommendedName>
</protein>
<dbReference type="SUPFAM" id="SSF141371">
    <property type="entry name" value="PilZ domain-like"/>
    <property type="match status" value="1"/>
</dbReference>
<dbReference type="Gene3D" id="2.40.10.220">
    <property type="entry name" value="predicted glycosyltransferase like domains"/>
    <property type="match status" value="1"/>
</dbReference>
<keyword evidence="3" id="KW-1185">Reference proteome</keyword>
<dbReference type="STRING" id="42253.NITMOv2_4311"/>
<reference evidence="2 3" key="1">
    <citation type="journal article" date="2015" name="Proc. Natl. Acad. Sci. U.S.A.">
        <title>Expanded metabolic versatility of ubiquitous nitrite-oxidizing bacteria from the genus Nitrospira.</title>
        <authorList>
            <person name="Koch H."/>
            <person name="Lucker S."/>
            <person name="Albertsen M."/>
            <person name="Kitzinger K."/>
            <person name="Herbold C."/>
            <person name="Spieck E."/>
            <person name="Nielsen P.H."/>
            <person name="Wagner M."/>
            <person name="Daims H."/>
        </authorList>
    </citation>
    <scope>NUCLEOTIDE SEQUENCE [LARGE SCALE GENOMIC DNA]</scope>
    <source>
        <strain evidence="2 3">NSP M-1</strain>
    </source>
</reference>
<dbReference type="PATRIC" id="fig|42253.5.peg.4255"/>
<name>A0A0K2GJ70_NITMO</name>
<accession>A0A0K2GJ70</accession>
<proteinExistence type="predicted"/>
<gene>
    <name evidence="2" type="ORF">NITMOv2_4311</name>
</gene>
<dbReference type="GO" id="GO:0035438">
    <property type="term" value="F:cyclic-di-GMP binding"/>
    <property type="evidence" value="ECO:0007669"/>
    <property type="project" value="InterPro"/>
</dbReference>
<organism evidence="2 3">
    <name type="scientific">Nitrospira moscoviensis</name>
    <dbReference type="NCBI Taxonomy" id="42253"/>
    <lineage>
        <taxon>Bacteria</taxon>
        <taxon>Pseudomonadati</taxon>
        <taxon>Nitrospirota</taxon>
        <taxon>Nitrospiria</taxon>
        <taxon>Nitrospirales</taxon>
        <taxon>Nitrospiraceae</taxon>
        <taxon>Nitrospira</taxon>
    </lineage>
</organism>
<sequence>MIECREHPRIPLELQVFFSTAGHTEIREGTTFDISAGGCAVTSSTPVNPGAGVRLLIRATDLGSPITVHAASVRWARYGEFGVEFLNLTDLDRSRLSRLLHVVAPRSSPRN</sequence>
<dbReference type="KEGG" id="nmv:NITMOv2_4311"/>
<evidence type="ECO:0000259" key="1">
    <source>
        <dbReference type="Pfam" id="PF07238"/>
    </source>
</evidence>
<dbReference type="InterPro" id="IPR009875">
    <property type="entry name" value="PilZ_domain"/>
</dbReference>
<dbReference type="Proteomes" id="UP000069205">
    <property type="component" value="Chromosome"/>
</dbReference>
<feature type="domain" description="PilZ" evidence="1">
    <location>
        <begin position="5"/>
        <end position="100"/>
    </location>
</feature>